<evidence type="ECO:0000256" key="1">
    <source>
        <dbReference type="SAM" id="MobiDB-lite"/>
    </source>
</evidence>
<reference evidence="2" key="1">
    <citation type="submission" date="2018-12" db="EMBL/GenBank/DDBJ databases">
        <authorList>
            <person name="Will S."/>
            <person name="Neumann-Schaal M."/>
            <person name="Henke P."/>
        </authorList>
    </citation>
    <scope>NUCLEOTIDE SEQUENCE</scope>
    <source>
        <strain evidence="2">PCC 7102</strain>
    </source>
</reference>
<evidence type="ECO:0000313" key="3">
    <source>
        <dbReference type="Proteomes" id="UP000271624"/>
    </source>
</evidence>
<keyword evidence="3" id="KW-1185">Reference proteome</keyword>
<dbReference type="EMBL" id="RSCL01000001">
    <property type="protein sequence ID" value="RUT10067.1"/>
    <property type="molecule type" value="Genomic_DNA"/>
</dbReference>
<reference evidence="2" key="2">
    <citation type="journal article" date="2019" name="Genome Biol. Evol.">
        <title>Day and night: Metabolic profiles and evolutionary relationships of six axenic non-marine cyanobacteria.</title>
        <authorList>
            <person name="Will S.E."/>
            <person name="Henke P."/>
            <person name="Boedeker C."/>
            <person name="Huang S."/>
            <person name="Brinkmann H."/>
            <person name="Rohde M."/>
            <person name="Jarek M."/>
            <person name="Friedl T."/>
            <person name="Seufert S."/>
            <person name="Schumacher M."/>
            <person name="Overmann J."/>
            <person name="Neumann-Schaal M."/>
            <person name="Petersen J."/>
        </authorList>
    </citation>
    <scope>NUCLEOTIDE SEQUENCE [LARGE SCALE GENOMIC DNA]</scope>
    <source>
        <strain evidence="2">PCC 7102</strain>
    </source>
</reference>
<sequence>MNTTSTKDFNRNSVSVKARLFPAKEPGGRYWTGNKIRKSSNTNISSRKNDDAKFLEDKQDLDISSRKIDGAKFLEDKQDLDISSRKIDGAEFLEDIQDLDISSRKIDGAEFLEDKQDSNISSRKIDGAEFLEDKQDSNISSRKNDDAEFLEDKQDINISSRKIDGAEFLEDKQDSNISSRKKRRLKGDGSGCIYYRTSIKNGKEYHEAYFQYEFWKKGDCLSKSSRYIPKKLLKVVQELNQCKAPVREILAVLGEIL</sequence>
<dbReference type="AlphaFoldDB" id="A0A433VVF7"/>
<dbReference type="Proteomes" id="UP000271624">
    <property type="component" value="Unassembled WGS sequence"/>
</dbReference>
<proteinExistence type="predicted"/>
<accession>A0A433VVF7</accession>
<dbReference type="OrthoDB" id="481219at2"/>
<comment type="caution">
    <text evidence="2">The sequence shown here is derived from an EMBL/GenBank/DDBJ whole genome shotgun (WGS) entry which is preliminary data.</text>
</comment>
<organism evidence="2 3">
    <name type="scientific">Dulcicalothrix desertica PCC 7102</name>
    <dbReference type="NCBI Taxonomy" id="232991"/>
    <lineage>
        <taxon>Bacteria</taxon>
        <taxon>Bacillati</taxon>
        <taxon>Cyanobacteriota</taxon>
        <taxon>Cyanophyceae</taxon>
        <taxon>Nostocales</taxon>
        <taxon>Calotrichaceae</taxon>
        <taxon>Dulcicalothrix</taxon>
    </lineage>
</organism>
<gene>
    <name evidence="2" type="ORF">DSM106972_005620</name>
</gene>
<evidence type="ECO:0000313" key="2">
    <source>
        <dbReference type="EMBL" id="RUT10067.1"/>
    </source>
</evidence>
<name>A0A433VVF7_9CYAN</name>
<protein>
    <submittedName>
        <fullName evidence="2">Uncharacterized protein</fullName>
    </submittedName>
</protein>
<dbReference type="RefSeq" id="WP_127078618.1">
    <property type="nucleotide sequence ID" value="NZ_RSCL01000001.1"/>
</dbReference>
<feature type="region of interest" description="Disordered" evidence="1">
    <location>
        <begin position="24"/>
        <end position="51"/>
    </location>
</feature>